<dbReference type="InterPro" id="IPR014710">
    <property type="entry name" value="RmlC-like_jellyroll"/>
</dbReference>
<dbReference type="PANTHER" id="PTHR45743">
    <property type="entry name" value="POTASSIUM CHANNEL AKT1"/>
    <property type="match status" value="1"/>
</dbReference>
<keyword evidence="7 10" id="KW-0472">Membrane</keyword>
<keyword evidence="8" id="KW-0040">ANK repeat</keyword>
<accession>A0A0D3J7B1</accession>
<reference evidence="12" key="2">
    <citation type="submission" date="2024-10" db="UniProtKB">
        <authorList>
            <consortium name="EnsemblProtists"/>
        </authorList>
    </citation>
    <scope>IDENTIFICATION</scope>
</reference>
<feature type="transmembrane region" description="Helical" evidence="10">
    <location>
        <begin position="45"/>
        <end position="68"/>
    </location>
</feature>
<evidence type="ECO:0000256" key="5">
    <source>
        <dbReference type="ARBA" id="ARBA00022989"/>
    </source>
</evidence>
<dbReference type="Gene3D" id="1.10.287.70">
    <property type="match status" value="1"/>
</dbReference>
<dbReference type="AlphaFoldDB" id="A0A0D3J7B1"/>
<feature type="repeat" description="ANK" evidence="8">
    <location>
        <begin position="597"/>
        <end position="629"/>
    </location>
</feature>
<dbReference type="InterPro" id="IPR005821">
    <property type="entry name" value="Ion_trans_dom"/>
</dbReference>
<evidence type="ECO:0000256" key="1">
    <source>
        <dbReference type="ARBA" id="ARBA00004141"/>
    </source>
</evidence>
<evidence type="ECO:0000259" key="11">
    <source>
        <dbReference type="PROSITE" id="PS50042"/>
    </source>
</evidence>
<dbReference type="eggNOG" id="KOG0498">
    <property type="taxonomic scope" value="Eukaryota"/>
</dbReference>
<feature type="compositionally biased region" description="Low complexity" evidence="9">
    <location>
        <begin position="485"/>
        <end position="494"/>
    </location>
</feature>
<evidence type="ECO:0000256" key="9">
    <source>
        <dbReference type="SAM" id="MobiDB-lite"/>
    </source>
</evidence>
<feature type="region of interest" description="Disordered" evidence="9">
    <location>
        <begin position="463"/>
        <end position="496"/>
    </location>
</feature>
<dbReference type="HOGENOM" id="CLU_369840_0_0_1"/>
<dbReference type="GO" id="GO:0016020">
    <property type="term" value="C:membrane"/>
    <property type="evidence" value="ECO:0007669"/>
    <property type="project" value="UniProtKB-SubCell"/>
</dbReference>
<dbReference type="GO" id="GO:0005249">
    <property type="term" value="F:voltage-gated potassium channel activity"/>
    <property type="evidence" value="ECO:0007669"/>
    <property type="project" value="InterPro"/>
</dbReference>
<comment type="similarity">
    <text evidence="2">Belongs to the potassium channel family. Plant (TC 1.A.1.4) subfamily.</text>
</comment>
<dbReference type="EnsemblProtists" id="EOD19396">
    <property type="protein sequence ID" value="EOD19396"/>
    <property type="gene ID" value="EMIHUDRAFT_242889"/>
</dbReference>
<sequence>MSRQQQLLRAPLLDSDAVVVPGSRQSALATGSCWTISHKGAAYAAWRYVALLGTVATLMAVPLQLAFFDGSPPLAAASHAADLFFSLDVLVSLVLTYERATTGEVVSQPSAVARRYCRKWLLLDMLAAVPVDSLTSIRLLAYLRFLRARRLSALFWQLELDERLSYGGLLAIKFTLLLLLDAHVGGCTIWYLAAPGEEMFEHGLGDAQGWGQQWAVTTLCTVGYGDYSPETTGERLFATAYMLANLALTAWIIGTVAMLATRGDGERAAYRRDLLMLGRYVRSTGLPPPLRRSMKAYLWLQHVSGTVDASAFERKLPSFLTKKARNTRHLPLLSRVPLLAAAGEGDDARFVAALAARAEELMLMSGLRVFEPGDLAQDLWVVVDGGAEVVVEGVAVHVCGAGSVLGAESFFSGLAMPWEIAITSLTRALKLTDADRDALLEAFPAQGRRILARLISRAEAWGQSAAEQAATPPPPSPPRRRRWSSGRSRSGSDAAVERAAAESAAVSAFGERCGALAAALRGQKAKHERALSTTLCDLAAKNLLLPVQRLLLTVDASSVPPDYDGRTAMHLAAAQGHVDMVELLAGEGCDVSPVDRFGRTPLHEAAINRHGGCVEALKRLGATLRLPEHEEASLLCNAAATSDAGLLASLLAAGALPSACDYDGRTALHIAACAGSPVLAGTLLRSLRRPIGSLKDRWGHTPEDEARRRGFKTVLEVLRGTRADGKVAR</sequence>
<proteinExistence type="inferred from homology"/>
<keyword evidence="4 10" id="KW-0812">Transmembrane</keyword>
<evidence type="ECO:0000313" key="12">
    <source>
        <dbReference type="EnsemblProtists" id="EOD19396"/>
    </source>
</evidence>
<evidence type="ECO:0000313" key="13">
    <source>
        <dbReference type="Proteomes" id="UP000013827"/>
    </source>
</evidence>
<organism evidence="12 13">
    <name type="scientific">Emiliania huxleyi (strain CCMP1516)</name>
    <dbReference type="NCBI Taxonomy" id="280463"/>
    <lineage>
        <taxon>Eukaryota</taxon>
        <taxon>Haptista</taxon>
        <taxon>Haptophyta</taxon>
        <taxon>Prymnesiophyceae</taxon>
        <taxon>Isochrysidales</taxon>
        <taxon>Noelaerhabdaceae</taxon>
        <taxon>Emiliania</taxon>
    </lineage>
</organism>
<reference evidence="13" key="1">
    <citation type="journal article" date="2013" name="Nature">
        <title>Pan genome of the phytoplankton Emiliania underpins its global distribution.</title>
        <authorList>
            <person name="Read B.A."/>
            <person name="Kegel J."/>
            <person name="Klute M.J."/>
            <person name="Kuo A."/>
            <person name="Lefebvre S.C."/>
            <person name="Maumus F."/>
            <person name="Mayer C."/>
            <person name="Miller J."/>
            <person name="Monier A."/>
            <person name="Salamov A."/>
            <person name="Young J."/>
            <person name="Aguilar M."/>
            <person name="Claverie J.M."/>
            <person name="Frickenhaus S."/>
            <person name="Gonzalez K."/>
            <person name="Herman E.K."/>
            <person name="Lin Y.C."/>
            <person name="Napier J."/>
            <person name="Ogata H."/>
            <person name="Sarno A.F."/>
            <person name="Shmutz J."/>
            <person name="Schroeder D."/>
            <person name="de Vargas C."/>
            <person name="Verret F."/>
            <person name="von Dassow P."/>
            <person name="Valentin K."/>
            <person name="Van de Peer Y."/>
            <person name="Wheeler G."/>
            <person name="Dacks J.B."/>
            <person name="Delwiche C.F."/>
            <person name="Dyhrman S.T."/>
            <person name="Glockner G."/>
            <person name="John U."/>
            <person name="Richards T."/>
            <person name="Worden A.Z."/>
            <person name="Zhang X."/>
            <person name="Grigoriev I.V."/>
            <person name="Allen A.E."/>
            <person name="Bidle K."/>
            <person name="Borodovsky M."/>
            <person name="Bowler C."/>
            <person name="Brownlee C."/>
            <person name="Cock J.M."/>
            <person name="Elias M."/>
            <person name="Gladyshev V.N."/>
            <person name="Groth M."/>
            <person name="Guda C."/>
            <person name="Hadaegh A."/>
            <person name="Iglesias-Rodriguez M.D."/>
            <person name="Jenkins J."/>
            <person name="Jones B.M."/>
            <person name="Lawson T."/>
            <person name="Leese F."/>
            <person name="Lindquist E."/>
            <person name="Lobanov A."/>
            <person name="Lomsadze A."/>
            <person name="Malik S.B."/>
            <person name="Marsh M.E."/>
            <person name="Mackinder L."/>
            <person name="Mock T."/>
            <person name="Mueller-Roeber B."/>
            <person name="Pagarete A."/>
            <person name="Parker M."/>
            <person name="Probert I."/>
            <person name="Quesneville H."/>
            <person name="Raines C."/>
            <person name="Rensing S.A."/>
            <person name="Riano-Pachon D.M."/>
            <person name="Richier S."/>
            <person name="Rokitta S."/>
            <person name="Shiraiwa Y."/>
            <person name="Soanes D.M."/>
            <person name="van der Giezen M."/>
            <person name="Wahlund T.M."/>
            <person name="Williams B."/>
            <person name="Wilson W."/>
            <person name="Wolfe G."/>
            <person name="Wurch L.L."/>
        </authorList>
    </citation>
    <scope>NUCLEOTIDE SEQUENCE</scope>
</reference>
<dbReference type="PROSITE" id="PS50042">
    <property type="entry name" value="CNMP_BINDING_3"/>
    <property type="match status" value="1"/>
</dbReference>
<evidence type="ECO:0000256" key="8">
    <source>
        <dbReference type="PROSITE-ProRule" id="PRU00023"/>
    </source>
</evidence>
<feature type="domain" description="Cyclic nucleotide-binding" evidence="11">
    <location>
        <begin position="338"/>
        <end position="457"/>
    </location>
</feature>
<dbReference type="InterPro" id="IPR000595">
    <property type="entry name" value="cNMP-bd_dom"/>
</dbReference>
<evidence type="ECO:0000256" key="3">
    <source>
        <dbReference type="ARBA" id="ARBA00022448"/>
    </source>
</evidence>
<dbReference type="Gene3D" id="1.25.40.20">
    <property type="entry name" value="Ankyrin repeat-containing domain"/>
    <property type="match status" value="1"/>
</dbReference>
<dbReference type="InterPro" id="IPR036770">
    <property type="entry name" value="Ankyrin_rpt-contain_sf"/>
</dbReference>
<dbReference type="SUPFAM" id="SSF48403">
    <property type="entry name" value="Ankyrin repeat"/>
    <property type="match status" value="1"/>
</dbReference>
<evidence type="ECO:0000256" key="6">
    <source>
        <dbReference type="ARBA" id="ARBA00023065"/>
    </source>
</evidence>
<keyword evidence="5 10" id="KW-1133">Transmembrane helix</keyword>
<evidence type="ECO:0000256" key="10">
    <source>
        <dbReference type="SAM" id="Phobius"/>
    </source>
</evidence>
<dbReference type="GeneID" id="17264942"/>
<dbReference type="SUPFAM" id="SSF81324">
    <property type="entry name" value="Voltage-gated potassium channels"/>
    <property type="match status" value="1"/>
</dbReference>
<dbReference type="Pfam" id="PF12796">
    <property type="entry name" value="Ank_2"/>
    <property type="match status" value="1"/>
</dbReference>
<keyword evidence="13" id="KW-1185">Reference proteome</keyword>
<dbReference type="KEGG" id="ehx:EMIHUDRAFT_242889"/>
<dbReference type="PaxDb" id="2903-EOD19396"/>
<feature type="repeat" description="ANK" evidence="8">
    <location>
        <begin position="564"/>
        <end position="596"/>
    </location>
</feature>
<dbReference type="Gene3D" id="2.60.120.10">
    <property type="entry name" value="Jelly Rolls"/>
    <property type="match status" value="1"/>
</dbReference>
<evidence type="ECO:0000256" key="2">
    <source>
        <dbReference type="ARBA" id="ARBA00007929"/>
    </source>
</evidence>
<dbReference type="OMA" id="VWIPHTI"/>
<dbReference type="InterPro" id="IPR045319">
    <property type="entry name" value="KAT/AKT"/>
</dbReference>
<dbReference type="SMART" id="SM00248">
    <property type="entry name" value="ANK"/>
    <property type="match status" value="3"/>
</dbReference>
<keyword evidence="6" id="KW-0406">Ion transport</keyword>
<evidence type="ECO:0000256" key="4">
    <source>
        <dbReference type="ARBA" id="ARBA00022692"/>
    </source>
</evidence>
<dbReference type="SUPFAM" id="SSF51206">
    <property type="entry name" value="cAMP-binding domain-like"/>
    <property type="match status" value="1"/>
</dbReference>
<dbReference type="RefSeq" id="XP_005771825.1">
    <property type="nucleotide sequence ID" value="XM_005771768.1"/>
</dbReference>
<feature type="transmembrane region" description="Helical" evidence="10">
    <location>
        <begin position="120"/>
        <end position="143"/>
    </location>
</feature>
<dbReference type="PROSITE" id="PS50088">
    <property type="entry name" value="ANK_REPEAT"/>
    <property type="match status" value="2"/>
</dbReference>
<feature type="transmembrane region" description="Helical" evidence="10">
    <location>
        <begin position="236"/>
        <end position="261"/>
    </location>
</feature>
<dbReference type="InterPro" id="IPR002110">
    <property type="entry name" value="Ankyrin_rpt"/>
</dbReference>
<name>A0A0D3J7B1_EMIH1</name>
<dbReference type="PROSITE" id="PS50297">
    <property type="entry name" value="ANK_REP_REGION"/>
    <property type="match status" value="1"/>
</dbReference>
<dbReference type="PANTHER" id="PTHR45743:SF2">
    <property type="entry name" value="POTASSIUM CHANNEL AKT1"/>
    <property type="match status" value="1"/>
</dbReference>
<dbReference type="Pfam" id="PF00520">
    <property type="entry name" value="Ion_trans"/>
    <property type="match status" value="1"/>
</dbReference>
<comment type="subcellular location">
    <subcellularLocation>
        <location evidence="1">Membrane</location>
        <topology evidence="1">Multi-pass membrane protein</topology>
    </subcellularLocation>
</comment>
<dbReference type="InterPro" id="IPR018490">
    <property type="entry name" value="cNMP-bd_dom_sf"/>
</dbReference>
<dbReference type="Proteomes" id="UP000013827">
    <property type="component" value="Unassembled WGS sequence"/>
</dbReference>
<protein>
    <recommendedName>
        <fullName evidence="11">Cyclic nucleotide-binding domain-containing protein</fullName>
    </recommendedName>
</protein>
<evidence type="ECO:0000256" key="7">
    <source>
        <dbReference type="ARBA" id="ARBA00023136"/>
    </source>
</evidence>
<keyword evidence="3" id="KW-0813">Transport</keyword>